<evidence type="ECO:0000313" key="5">
    <source>
        <dbReference type="Proteomes" id="UP001619887"/>
    </source>
</evidence>
<dbReference type="Proteomes" id="UP001619887">
    <property type="component" value="Unassembled WGS sequence"/>
</dbReference>
<gene>
    <name evidence="4" type="ORF">OYC64_010617</name>
</gene>
<reference evidence="4 5" key="1">
    <citation type="journal article" date="2022" name="G3 (Bethesda)">
        <title>Evaluating Illumina-, Nanopore-, and PacBio-based genome assembly strategies with the bald notothen, Trematomus borchgrevinki.</title>
        <authorList>
            <person name="Rayamajhi N."/>
            <person name="Cheng C.C."/>
            <person name="Catchen J.M."/>
        </authorList>
    </citation>
    <scope>NUCLEOTIDE SEQUENCE [LARGE SCALE GENOMIC DNA]</scope>
    <source>
        <strain evidence="4">AGRC-2024</strain>
    </source>
</reference>
<dbReference type="InterPro" id="IPR013055">
    <property type="entry name" value="Tachy_Neuro_lke_CS"/>
</dbReference>
<feature type="chain" id="PRO_5044838925" description="Neuromedin-K" evidence="3">
    <location>
        <begin position="30"/>
        <end position="90"/>
    </location>
</feature>
<feature type="signal peptide" evidence="3">
    <location>
        <begin position="1"/>
        <end position="29"/>
    </location>
</feature>
<evidence type="ECO:0008006" key="6">
    <source>
        <dbReference type="Google" id="ProtNLM"/>
    </source>
</evidence>
<keyword evidence="3" id="KW-0732">Signal</keyword>
<evidence type="ECO:0000256" key="3">
    <source>
        <dbReference type="SAM" id="SignalP"/>
    </source>
</evidence>
<keyword evidence="5" id="KW-1185">Reference proteome</keyword>
<name>A0ABD2GWG7_PAGBO</name>
<dbReference type="PROSITE" id="PS00267">
    <property type="entry name" value="TACHYKININ"/>
    <property type="match status" value="1"/>
</dbReference>
<evidence type="ECO:0000313" key="4">
    <source>
        <dbReference type="EMBL" id="KAL3058500.1"/>
    </source>
</evidence>
<accession>A0ABD2GWG7</accession>
<organism evidence="4 5">
    <name type="scientific">Pagothenia borchgrevinki</name>
    <name type="common">Bald rockcod</name>
    <name type="synonym">Trematomus borchgrevinki</name>
    <dbReference type="NCBI Taxonomy" id="8213"/>
    <lineage>
        <taxon>Eukaryota</taxon>
        <taxon>Metazoa</taxon>
        <taxon>Chordata</taxon>
        <taxon>Craniata</taxon>
        <taxon>Vertebrata</taxon>
        <taxon>Euteleostomi</taxon>
        <taxon>Actinopterygii</taxon>
        <taxon>Neopterygii</taxon>
        <taxon>Teleostei</taxon>
        <taxon>Neoteleostei</taxon>
        <taxon>Acanthomorphata</taxon>
        <taxon>Eupercaria</taxon>
        <taxon>Perciformes</taxon>
        <taxon>Notothenioidei</taxon>
        <taxon>Nototheniidae</taxon>
        <taxon>Pagothenia</taxon>
    </lineage>
</organism>
<proteinExistence type="inferred from homology"/>
<comment type="similarity">
    <text evidence="1">Belongs to the tachykinin family.</text>
</comment>
<reference evidence="4 5" key="2">
    <citation type="journal article" date="2024" name="G3 (Bethesda)">
        <title>The genome of the cryopelagic Antarctic bald notothen, Trematomus borchgrevinki.</title>
        <authorList>
            <person name="Rayamajhi N."/>
            <person name="Rivera-Colon A.G."/>
            <person name="Minhas B.F."/>
            <person name="Cheng C.C."/>
            <person name="Catchen J.M."/>
        </authorList>
    </citation>
    <scope>NUCLEOTIDE SEQUENCE [LARGE SCALE GENOMIC DNA]</scope>
    <source>
        <strain evidence="4">AGRC-2024</strain>
    </source>
</reference>
<dbReference type="EMBL" id="JBIYXZ010002074">
    <property type="protein sequence ID" value="KAL3058500.1"/>
    <property type="molecule type" value="Genomic_DNA"/>
</dbReference>
<dbReference type="AlphaFoldDB" id="A0ABD2GWG7"/>
<comment type="caution">
    <text evidence="4">The sequence shown here is derived from an EMBL/GenBank/DDBJ whole genome shotgun (WGS) entry which is preliminary data.</text>
</comment>
<sequence>MEKSPNCRCSLTSLVALIVLVLFPLMSECKVDTYTSLKEAKDVDYDSFVGLMGRRSAAHPNRRMAHTLADLVNHWKSVSMFQGVFTDKER</sequence>
<evidence type="ECO:0000256" key="2">
    <source>
        <dbReference type="ARBA" id="ARBA00022815"/>
    </source>
</evidence>
<keyword evidence="2" id="KW-0027">Amidation</keyword>
<protein>
    <recommendedName>
        <fullName evidence="6">Neuromedin-K</fullName>
    </recommendedName>
</protein>
<evidence type="ECO:0000256" key="1">
    <source>
        <dbReference type="ARBA" id="ARBA00007518"/>
    </source>
</evidence>